<dbReference type="RefSeq" id="WP_149113059.1">
    <property type="nucleotide sequence ID" value="NZ_CP042425.1"/>
</dbReference>
<dbReference type="EMBL" id="CP042425">
    <property type="protein sequence ID" value="QEL18562.1"/>
    <property type="molecule type" value="Genomic_DNA"/>
</dbReference>
<dbReference type="KEGG" id="lrs:PX52LOC_05594"/>
<gene>
    <name evidence="2" type="ORF">PX52LOC_05594</name>
</gene>
<name>A0A5C1ALE9_9BACT</name>
<proteinExistence type="predicted"/>
<keyword evidence="3" id="KW-1185">Reference proteome</keyword>
<reference evidence="3" key="1">
    <citation type="submission" date="2019-08" db="EMBL/GenBank/DDBJ databases">
        <title>Limnoglobus roseus gen. nov., sp. nov., a novel freshwater planctomycete with a giant genome from the family Gemmataceae.</title>
        <authorList>
            <person name="Kulichevskaya I.S."/>
            <person name="Naumoff D.G."/>
            <person name="Miroshnikov K."/>
            <person name="Ivanova A."/>
            <person name="Philippov D.A."/>
            <person name="Hakobyan A."/>
            <person name="Rijpstra I.C."/>
            <person name="Sinninghe Damste J.S."/>
            <person name="Liesack W."/>
            <person name="Dedysh S.N."/>
        </authorList>
    </citation>
    <scope>NUCLEOTIDE SEQUENCE [LARGE SCALE GENOMIC DNA]</scope>
    <source>
        <strain evidence="3">PX52</strain>
    </source>
</reference>
<accession>A0A5C1ALE9</accession>
<evidence type="ECO:0000256" key="1">
    <source>
        <dbReference type="SAM" id="MobiDB-lite"/>
    </source>
</evidence>
<sequence>MAPVRQALLELAEAVVVPFPEELAQAITDIATDPEVIGFIQDLADQMDGLGVVARGAAEIVREAMDAIVNLRPPDFQGVVNGIIDDALKTPRNGGRKRSPKTPAATACPLPVNRAAKTRSGRSTEFRTP</sequence>
<dbReference type="AlphaFoldDB" id="A0A5C1ALE9"/>
<organism evidence="2 3">
    <name type="scientific">Limnoglobus roseus</name>
    <dbReference type="NCBI Taxonomy" id="2598579"/>
    <lineage>
        <taxon>Bacteria</taxon>
        <taxon>Pseudomonadati</taxon>
        <taxon>Planctomycetota</taxon>
        <taxon>Planctomycetia</taxon>
        <taxon>Gemmatales</taxon>
        <taxon>Gemmataceae</taxon>
        <taxon>Limnoglobus</taxon>
    </lineage>
</organism>
<evidence type="ECO:0000313" key="3">
    <source>
        <dbReference type="Proteomes" id="UP000324974"/>
    </source>
</evidence>
<evidence type="ECO:0000313" key="2">
    <source>
        <dbReference type="EMBL" id="QEL18562.1"/>
    </source>
</evidence>
<dbReference type="Proteomes" id="UP000324974">
    <property type="component" value="Chromosome"/>
</dbReference>
<protein>
    <submittedName>
        <fullName evidence="2">Uncharacterized protein</fullName>
    </submittedName>
</protein>
<feature type="region of interest" description="Disordered" evidence="1">
    <location>
        <begin position="87"/>
        <end position="129"/>
    </location>
</feature>